<feature type="region of interest" description="Disordered" evidence="1">
    <location>
        <begin position="412"/>
        <end position="436"/>
    </location>
</feature>
<dbReference type="AlphaFoldDB" id="A0A067SGQ2"/>
<dbReference type="InterPro" id="IPR032675">
    <property type="entry name" value="LRR_dom_sf"/>
</dbReference>
<organism evidence="2 3">
    <name type="scientific">Galerina marginata (strain CBS 339.88)</name>
    <dbReference type="NCBI Taxonomy" id="685588"/>
    <lineage>
        <taxon>Eukaryota</taxon>
        <taxon>Fungi</taxon>
        <taxon>Dikarya</taxon>
        <taxon>Basidiomycota</taxon>
        <taxon>Agaricomycotina</taxon>
        <taxon>Agaricomycetes</taxon>
        <taxon>Agaricomycetidae</taxon>
        <taxon>Agaricales</taxon>
        <taxon>Agaricineae</taxon>
        <taxon>Strophariaceae</taxon>
        <taxon>Galerina</taxon>
    </lineage>
</organism>
<name>A0A067SGQ2_GALM3</name>
<proteinExistence type="predicted"/>
<dbReference type="SUPFAM" id="SSF52047">
    <property type="entry name" value="RNI-like"/>
    <property type="match status" value="1"/>
</dbReference>
<feature type="compositionally biased region" description="Acidic residues" evidence="1">
    <location>
        <begin position="412"/>
        <end position="431"/>
    </location>
</feature>
<dbReference type="EMBL" id="KL142419">
    <property type="protein sequence ID" value="KDR66904.1"/>
    <property type="molecule type" value="Genomic_DNA"/>
</dbReference>
<dbReference type="OrthoDB" id="3055718at2759"/>
<dbReference type="HOGENOM" id="CLU_566249_0_0_1"/>
<sequence>MALISTSHPFPVLPLDVFIVIMDALASDPNTLPFVKLQTLISLSATCWMLVEAARKRIFRTTIIRSYIRRPTWMPLDDLPSISFETMAMVLQRNPSIAKSVRILNCQLHYVNFKDVWIGNILRQFTRLQSLNLMAHERFLFGVHDRLEQDSDEDDLIYGIEEQFINWRHMPPALQDALRSLMHLPGLTTLELGKVVNFPIKALESLHDLHTLYLNRCRFSRPFTQFCPVPSCYRQPESVQLQVLRIVPGASSNAERLKCSHLGTPILDISQIRELSFTFTTEFDIAQLEELLVGLLRLETLTLIFRGPVEDRSPDDETFGATLQLETQAQYCMDNLRTLRIQHDVLENSYLLDSLLDSVSSFDALQEVEIYLKVYPDMTGELASDLGHLAEDLSVPSRFPVLESVSISICLDDDGESSDSSEEDEEKEDREEDKAEIRSVWQNLQTTELAALFELETVRLSYSVKDIDGNTIV</sequence>
<evidence type="ECO:0000313" key="3">
    <source>
        <dbReference type="Proteomes" id="UP000027222"/>
    </source>
</evidence>
<gene>
    <name evidence="2" type="ORF">GALMADRAFT_161855</name>
</gene>
<dbReference type="Proteomes" id="UP000027222">
    <property type="component" value="Unassembled WGS sequence"/>
</dbReference>
<accession>A0A067SGQ2</accession>
<dbReference type="Gene3D" id="3.80.10.10">
    <property type="entry name" value="Ribonuclease Inhibitor"/>
    <property type="match status" value="1"/>
</dbReference>
<evidence type="ECO:0000256" key="1">
    <source>
        <dbReference type="SAM" id="MobiDB-lite"/>
    </source>
</evidence>
<evidence type="ECO:0000313" key="2">
    <source>
        <dbReference type="EMBL" id="KDR66904.1"/>
    </source>
</evidence>
<evidence type="ECO:0008006" key="4">
    <source>
        <dbReference type="Google" id="ProtNLM"/>
    </source>
</evidence>
<reference evidence="3" key="1">
    <citation type="journal article" date="2014" name="Proc. Natl. Acad. Sci. U.S.A.">
        <title>Extensive sampling of basidiomycete genomes demonstrates inadequacy of the white-rot/brown-rot paradigm for wood decay fungi.</title>
        <authorList>
            <person name="Riley R."/>
            <person name="Salamov A.A."/>
            <person name="Brown D.W."/>
            <person name="Nagy L.G."/>
            <person name="Floudas D."/>
            <person name="Held B.W."/>
            <person name="Levasseur A."/>
            <person name="Lombard V."/>
            <person name="Morin E."/>
            <person name="Otillar R."/>
            <person name="Lindquist E.A."/>
            <person name="Sun H."/>
            <person name="LaButti K.M."/>
            <person name="Schmutz J."/>
            <person name="Jabbour D."/>
            <person name="Luo H."/>
            <person name="Baker S.E."/>
            <person name="Pisabarro A.G."/>
            <person name="Walton J.D."/>
            <person name="Blanchette R.A."/>
            <person name="Henrissat B."/>
            <person name="Martin F."/>
            <person name="Cullen D."/>
            <person name="Hibbett D.S."/>
            <person name="Grigoriev I.V."/>
        </authorList>
    </citation>
    <scope>NUCLEOTIDE SEQUENCE [LARGE SCALE GENOMIC DNA]</scope>
    <source>
        <strain evidence="3">CBS 339.88</strain>
    </source>
</reference>
<protein>
    <recommendedName>
        <fullName evidence="4">F-box domain-containing protein</fullName>
    </recommendedName>
</protein>
<keyword evidence="3" id="KW-1185">Reference proteome</keyword>